<accession>A0A1H3RDR4</accession>
<keyword evidence="1" id="KW-0732">Signal</keyword>
<evidence type="ECO:0000313" key="3">
    <source>
        <dbReference type="Proteomes" id="UP000199663"/>
    </source>
</evidence>
<dbReference type="Proteomes" id="UP000199663">
    <property type="component" value="Unassembled WGS sequence"/>
</dbReference>
<comment type="caution">
    <text evidence="2">The sequence shown here is derived from an EMBL/GenBank/DDBJ whole genome shotgun (WGS) entry which is preliminary data.</text>
</comment>
<proteinExistence type="predicted"/>
<evidence type="ECO:0000313" key="2">
    <source>
        <dbReference type="EMBL" id="SDZ23693.1"/>
    </source>
</evidence>
<organism evidence="2 3">
    <name type="scientific">Rhodonellum ikkaensis</name>
    <dbReference type="NCBI Taxonomy" id="336829"/>
    <lineage>
        <taxon>Bacteria</taxon>
        <taxon>Pseudomonadati</taxon>
        <taxon>Bacteroidota</taxon>
        <taxon>Cytophagia</taxon>
        <taxon>Cytophagales</taxon>
        <taxon>Cytophagaceae</taxon>
        <taxon>Rhodonellum</taxon>
    </lineage>
</organism>
<dbReference type="RefSeq" id="WP_139189794.1">
    <property type="nucleotide sequence ID" value="NZ_FNQC01000008.1"/>
</dbReference>
<dbReference type="EMBL" id="FNQC01000008">
    <property type="protein sequence ID" value="SDZ23693.1"/>
    <property type="molecule type" value="Genomic_DNA"/>
</dbReference>
<protein>
    <submittedName>
        <fullName evidence="2">Uncharacterized protein</fullName>
    </submittedName>
</protein>
<name>A0A1H3RDR4_9BACT</name>
<evidence type="ECO:0000256" key="1">
    <source>
        <dbReference type="SAM" id="SignalP"/>
    </source>
</evidence>
<feature type="chain" id="PRO_5047432496" evidence="1">
    <location>
        <begin position="19"/>
        <end position="231"/>
    </location>
</feature>
<feature type="signal peptide" evidence="1">
    <location>
        <begin position="1"/>
        <end position="18"/>
    </location>
</feature>
<reference evidence="2 3" key="1">
    <citation type="submission" date="2016-10" db="EMBL/GenBank/DDBJ databases">
        <authorList>
            <person name="Varghese N."/>
            <person name="Submissions S."/>
        </authorList>
    </citation>
    <scope>NUCLEOTIDE SEQUENCE [LARGE SCALE GENOMIC DNA]</scope>
    <source>
        <strain evidence="2 3">DSM 17997</strain>
    </source>
</reference>
<keyword evidence="3" id="KW-1185">Reference proteome</keyword>
<sequence>MKSTLTLFFMFCYLWTSAQEITGNIKNHGKTEMEMVLMLFGMDNTISIGTVDKKGQFIANLTQLNTENIPEENKSMSMGELYFNFYFKCNNRDAFGDNAEIPAARQDYVRLTNKGEWKGTVFLVSDQKLIPWLEDSGYNNAINGSFYEVMYVEEDMEVNMTCSSSVYVSENEEAETEYNFDIQLKKGFNWVEYTIEEVYETDPDIRASFPSKVTISNLKDPSKMQWIGVYY</sequence>
<gene>
    <name evidence="2" type="ORF">SAMN05444412_10854</name>
</gene>